<feature type="compositionally biased region" description="Basic and acidic residues" evidence="1">
    <location>
        <begin position="285"/>
        <end position="295"/>
    </location>
</feature>
<evidence type="ECO:0000313" key="2">
    <source>
        <dbReference type="EMBL" id="KAF9458496.1"/>
    </source>
</evidence>
<dbReference type="EMBL" id="MU150339">
    <property type="protein sequence ID" value="KAF9458496.1"/>
    <property type="molecule type" value="Genomic_DNA"/>
</dbReference>
<sequence>MIRLPSSSRSVIASASRSPSMRINTETYSKSPTSHNNTTRTMGSPSHQMSRQASSAGFAIKIPPPRKQLSVPEASAIRSSPATPPPSVAPTNSAGKGHTSPSLEGPKTGLSIQNLARSGDSGPILQNLPITTFPNKLSVVPVAEKNLVIGTSLVNALEHAFTKNALGAPPFSANHSGRRRPIAFVSPVLTKATSDSSSMQMRQRNRDRELYTQRSKMPQESGERGKGRILDEDDWEDLLSANVVKVAFDKEANIQVNDHVRRSNLRHLLRGAAVPEATHPSPAEEFDKGGTEEGPMHLPPKFAKFAPSGGDRFLEMLEHTFGPDAQWGEGQKPKMAASDGDDSQAQSSAEQDGYGSDGDVTDVQVYGLGVRKRC</sequence>
<protein>
    <submittedName>
        <fullName evidence="2">Uncharacterized protein</fullName>
    </submittedName>
</protein>
<gene>
    <name evidence="2" type="ORF">BDZ94DRAFT_103114</name>
</gene>
<organism evidence="2 3">
    <name type="scientific">Collybia nuda</name>
    <dbReference type="NCBI Taxonomy" id="64659"/>
    <lineage>
        <taxon>Eukaryota</taxon>
        <taxon>Fungi</taxon>
        <taxon>Dikarya</taxon>
        <taxon>Basidiomycota</taxon>
        <taxon>Agaricomycotina</taxon>
        <taxon>Agaricomycetes</taxon>
        <taxon>Agaricomycetidae</taxon>
        <taxon>Agaricales</taxon>
        <taxon>Tricholomatineae</taxon>
        <taxon>Clitocybaceae</taxon>
        <taxon>Collybia</taxon>
    </lineage>
</organism>
<evidence type="ECO:0000256" key="1">
    <source>
        <dbReference type="SAM" id="MobiDB-lite"/>
    </source>
</evidence>
<feature type="region of interest" description="Disordered" evidence="1">
    <location>
        <begin position="1"/>
        <end position="116"/>
    </location>
</feature>
<keyword evidence="3" id="KW-1185">Reference proteome</keyword>
<feature type="compositionally biased region" description="Low complexity" evidence="1">
    <location>
        <begin position="1"/>
        <end position="20"/>
    </location>
</feature>
<evidence type="ECO:0000313" key="3">
    <source>
        <dbReference type="Proteomes" id="UP000807353"/>
    </source>
</evidence>
<feature type="compositionally biased region" description="Polar residues" evidence="1">
    <location>
        <begin position="21"/>
        <end position="55"/>
    </location>
</feature>
<feature type="compositionally biased region" description="Polar residues" evidence="1">
    <location>
        <begin position="191"/>
        <end position="202"/>
    </location>
</feature>
<proteinExistence type="predicted"/>
<accession>A0A9P6CAJ1</accession>
<feature type="region of interest" description="Disordered" evidence="1">
    <location>
        <begin position="318"/>
        <end position="361"/>
    </location>
</feature>
<feature type="region of interest" description="Disordered" evidence="1">
    <location>
        <begin position="190"/>
        <end position="227"/>
    </location>
</feature>
<comment type="caution">
    <text evidence="2">The sequence shown here is derived from an EMBL/GenBank/DDBJ whole genome shotgun (WGS) entry which is preliminary data.</text>
</comment>
<feature type="region of interest" description="Disordered" evidence="1">
    <location>
        <begin position="272"/>
        <end position="297"/>
    </location>
</feature>
<dbReference type="AlphaFoldDB" id="A0A9P6CAJ1"/>
<reference evidence="2" key="1">
    <citation type="submission" date="2020-11" db="EMBL/GenBank/DDBJ databases">
        <authorList>
            <consortium name="DOE Joint Genome Institute"/>
            <person name="Ahrendt S."/>
            <person name="Riley R."/>
            <person name="Andreopoulos W."/>
            <person name="Labutti K."/>
            <person name="Pangilinan J."/>
            <person name="Ruiz-Duenas F.J."/>
            <person name="Barrasa J.M."/>
            <person name="Sanchez-Garcia M."/>
            <person name="Camarero S."/>
            <person name="Miyauchi S."/>
            <person name="Serrano A."/>
            <person name="Linde D."/>
            <person name="Babiker R."/>
            <person name="Drula E."/>
            <person name="Ayuso-Fernandez I."/>
            <person name="Pacheco R."/>
            <person name="Padilla G."/>
            <person name="Ferreira P."/>
            <person name="Barriuso J."/>
            <person name="Kellner H."/>
            <person name="Castanera R."/>
            <person name="Alfaro M."/>
            <person name="Ramirez L."/>
            <person name="Pisabarro A.G."/>
            <person name="Kuo A."/>
            <person name="Tritt A."/>
            <person name="Lipzen A."/>
            <person name="He G."/>
            <person name="Yan M."/>
            <person name="Ng V."/>
            <person name="Cullen D."/>
            <person name="Martin F."/>
            <person name="Rosso M.-N."/>
            <person name="Henrissat B."/>
            <person name="Hibbett D."/>
            <person name="Martinez A.T."/>
            <person name="Grigoriev I.V."/>
        </authorList>
    </citation>
    <scope>NUCLEOTIDE SEQUENCE</scope>
    <source>
        <strain evidence="2">CBS 247.69</strain>
    </source>
</reference>
<dbReference type="Proteomes" id="UP000807353">
    <property type="component" value="Unassembled WGS sequence"/>
</dbReference>
<feature type="compositionally biased region" description="Low complexity" evidence="1">
    <location>
        <begin position="343"/>
        <end position="353"/>
    </location>
</feature>
<name>A0A9P6CAJ1_9AGAR</name>